<protein>
    <submittedName>
        <fullName evidence="1">Uncharacterized protein</fullName>
    </submittedName>
</protein>
<reference evidence="1" key="1">
    <citation type="submission" date="2020-03" db="EMBL/GenBank/DDBJ databases">
        <title>Castanea mollissima Vanexum genome sequencing.</title>
        <authorList>
            <person name="Staton M."/>
        </authorList>
    </citation>
    <scope>NUCLEOTIDE SEQUENCE</scope>
    <source>
        <tissue evidence="1">Leaf</tissue>
    </source>
</reference>
<keyword evidence="2" id="KW-1185">Reference proteome</keyword>
<gene>
    <name evidence="1" type="ORF">CMV_014488</name>
</gene>
<comment type="caution">
    <text evidence="1">The sequence shown here is derived from an EMBL/GenBank/DDBJ whole genome shotgun (WGS) entry which is preliminary data.</text>
</comment>
<dbReference type="Proteomes" id="UP000737018">
    <property type="component" value="Unassembled WGS sequence"/>
</dbReference>
<proteinExistence type="predicted"/>
<organism evidence="1 2">
    <name type="scientific">Castanea mollissima</name>
    <name type="common">Chinese chestnut</name>
    <dbReference type="NCBI Taxonomy" id="60419"/>
    <lineage>
        <taxon>Eukaryota</taxon>
        <taxon>Viridiplantae</taxon>
        <taxon>Streptophyta</taxon>
        <taxon>Embryophyta</taxon>
        <taxon>Tracheophyta</taxon>
        <taxon>Spermatophyta</taxon>
        <taxon>Magnoliopsida</taxon>
        <taxon>eudicotyledons</taxon>
        <taxon>Gunneridae</taxon>
        <taxon>Pentapetalae</taxon>
        <taxon>rosids</taxon>
        <taxon>fabids</taxon>
        <taxon>Fagales</taxon>
        <taxon>Fagaceae</taxon>
        <taxon>Castanea</taxon>
    </lineage>
</organism>
<dbReference type="EMBL" id="JRKL02002026">
    <property type="protein sequence ID" value="KAF3960828.1"/>
    <property type="molecule type" value="Genomic_DNA"/>
</dbReference>
<dbReference type="OrthoDB" id="112749at2759"/>
<sequence>MRKTVQAKVTLDKDDSLVIKPKSLEKLKKKNSPEKDDKAQKLQDVHQYNSFTKMLGPESLAKVLPGVESIEEATTRTCPLTSIRCMTFLEKILSLHNYSDQVVGCSCARKL</sequence>
<evidence type="ECO:0000313" key="2">
    <source>
        <dbReference type="Proteomes" id="UP000737018"/>
    </source>
</evidence>
<name>A0A8J4QY25_9ROSI</name>
<dbReference type="Gene3D" id="2.30.130.30">
    <property type="entry name" value="Hypothetical protein"/>
    <property type="match status" value="1"/>
</dbReference>
<dbReference type="AlphaFoldDB" id="A0A8J4QY25"/>
<evidence type="ECO:0000313" key="1">
    <source>
        <dbReference type="EMBL" id="KAF3960828.1"/>
    </source>
</evidence>
<accession>A0A8J4QY25</accession>